<keyword evidence="6" id="KW-0597">Phosphoprotein</keyword>
<dbReference type="GO" id="GO:0005737">
    <property type="term" value="C:cytoplasm"/>
    <property type="evidence" value="ECO:0007669"/>
    <property type="project" value="TreeGrafter"/>
</dbReference>
<evidence type="ECO:0000256" key="4">
    <source>
        <dbReference type="ARBA" id="ARBA00022741"/>
    </source>
</evidence>
<dbReference type="Gene3D" id="3.40.50.300">
    <property type="entry name" value="P-loop containing nucleotide triphosphate hydrolases"/>
    <property type="match status" value="1"/>
</dbReference>
<dbReference type="Pfam" id="PF01583">
    <property type="entry name" value="APS_kinase"/>
    <property type="match status" value="1"/>
</dbReference>
<dbReference type="HAMAP" id="MF_00065">
    <property type="entry name" value="Adenylyl_sulf_kinase"/>
    <property type="match status" value="1"/>
</dbReference>
<keyword evidence="5 6" id="KW-0067">ATP-binding</keyword>
<dbReference type="GO" id="GO:0004781">
    <property type="term" value="F:sulfate adenylyltransferase (ATP) activity"/>
    <property type="evidence" value="ECO:0007669"/>
    <property type="project" value="TreeGrafter"/>
</dbReference>
<dbReference type="InterPro" id="IPR002891">
    <property type="entry name" value="APS"/>
</dbReference>
<gene>
    <name evidence="6 9" type="primary">cysC</name>
    <name evidence="9" type="ORF">DL346_07970</name>
</gene>
<evidence type="ECO:0000256" key="2">
    <source>
        <dbReference type="ARBA" id="ARBA00012121"/>
    </source>
</evidence>
<sequence>MTKKGYGSVLWFTGLSGSGKTTTAQAVEKKLRERGRRVELLDGDELRATVCKGLGFSMEDRFENVRRIAYIANLLSRNGVDVLVSAISPYAAMRESAKQQIPSFVEIYVKCPLHVCEMRDVKGLYAKARAGEIQHFTGISDPYEEPVNPDITLCTSSNTLEQNVQIVLAWLEQAASVVHIDSRKGLGGR</sequence>
<evidence type="ECO:0000256" key="3">
    <source>
        <dbReference type="ARBA" id="ARBA00022679"/>
    </source>
</evidence>
<proteinExistence type="inferred from homology"/>
<organism evidence="9 10">
    <name type="scientific">Paenibacillus montanisoli</name>
    <dbReference type="NCBI Taxonomy" id="2081970"/>
    <lineage>
        <taxon>Bacteria</taxon>
        <taxon>Bacillati</taxon>
        <taxon>Bacillota</taxon>
        <taxon>Bacilli</taxon>
        <taxon>Bacillales</taxon>
        <taxon>Paenibacillaceae</taxon>
        <taxon>Paenibacillus</taxon>
    </lineage>
</organism>
<dbReference type="EC" id="2.7.1.25" evidence="2 6"/>
<evidence type="ECO:0000313" key="9">
    <source>
        <dbReference type="EMBL" id="RAP78350.1"/>
    </source>
</evidence>
<feature type="domain" description="APS kinase" evidence="8">
    <location>
        <begin position="7"/>
        <end position="153"/>
    </location>
</feature>
<keyword evidence="4 6" id="KW-0547">Nucleotide-binding</keyword>
<keyword evidence="10" id="KW-1185">Reference proteome</keyword>
<dbReference type="InterPro" id="IPR027417">
    <property type="entry name" value="P-loop_NTPase"/>
</dbReference>
<dbReference type="AlphaFoldDB" id="A0A328U749"/>
<dbReference type="InterPro" id="IPR059117">
    <property type="entry name" value="APS_kinase_dom"/>
</dbReference>
<dbReference type="GO" id="GO:0010134">
    <property type="term" value="P:sulfate assimilation via adenylyl sulfate reduction"/>
    <property type="evidence" value="ECO:0007669"/>
    <property type="project" value="TreeGrafter"/>
</dbReference>
<dbReference type="InterPro" id="IPR050512">
    <property type="entry name" value="Sulf_AdTrans/APS_kinase"/>
</dbReference>
<evidence type="ECO:0000259" key="8">
    <source>
        <dbReference type="Pfam" id="PF01583"/>
    </source>
</evidence>
<comment type="caution">
    <text evidence="9">The sequence shown here is derived from an EMBL/GenBank/DDBJ whole genome shotgun (WGS) entry which is preliminary data.</text>
</comment>
<comment type="pathway">
    <text evidence="6 7">Sulfur metabolism; hydrogen sulfide biosynthesis; sulfite from sulfate: step 2/3.</text>
</comment>
<evidence type="ECO:0000256" key="6">
    <source>
        <dbReference type="HAMAP-Rule" id="MF_00065"/>
    </source>
</evidence>
<evidence type="ECO:0000256" key="1">
    <source>
        <dbReference type="ARBA" id="ARBA00001823"/>
    </source>
</evidence>
<dbReference type="GO" id="GO:0019379">
    <property type="term" value="P:sulfate assimilation, phosphoadenylyl sulfate reduction by phosphoadenylyl-sulfate reductase (thioredoxin)"/>
    <property type="evidence" value="ECO:0007669"/>
    <property type="project" value="TreeGrafter"/>
</dbReference>
<dbReference type="NCBIfam" id="TIGR00455">
    <property type="entry name" value="apsK"/>
    <property type="match status" value="1"/>
</dbReference>
<comment type="catalytic activity">
    <reaction evidence="1 6 7">
        <text>adenosine 5'-phosphosulfate + ATP = 3'-phosphoadenylyl sulfate + ADP + H(+)</text>
        <dbReference type="Rhea" id="RHEA:24152"/>
        <dbReference type="ChEBI" id="CHEBI:15378"/>
        <dbReference type="ChEBI" id="CHEBI:30616"/>
        <dbReference type="ChEBI" id="CHEBI:58243"/>
        <dbReference type="ChEBI" id="CHEBI:58339"/>
        <dbReference type="ChEBI" id="CHEBI:456216"/>
        <dbReference type="EC" id="2.7.1.25"/>
    </reaction>
</comment>
<dbReference type="PANTHER" id="PTHR42700">
    <property type="entry name" value="SULFATE ADENYLYLTRANSFERASE"/>
    <property type="match status" value="1"/>
</dbReference>
<comment type="similarity">
    <text evidence="6 7">Belongs to the APS kinase family.</text>
</comment>
<dbReference type="GO" id="GO:0070814">
    <property type="term" value="P:hydrogen sulfide biosynthetic process"/>
    <property type="evidence" value="ECO:0007669"/>
    <property type="project" value="UniProtKB-UniRule"/>
</dbReference>
<keyword evidence="6 7" id="KW-0418">Kinase</keyword>
<reference evidence="9 10" key="1">
    <citation type="submission" date="2018-06" db="EMBL/GenBank/DDBJ databases">
        <title>Paenibacillus montanisoli sp. nov., isolated from mountain area soil.</title>
        <authorList>
            <person name="Wu M."/>
        </authorList>
    </citation>
    <scope>NUCLEOTIDE SEQUENCE [LARGE SCALE GENOMIC DNA]</scope>
    <source>
        <strain evidence="9 10">RA17</strain>
    </source>
</reference>
<dbReference type="NCBIfam" id="NF004041">
    <property type="entry name" value="PRK05541.1"/>
    <property type="match status" value="1"/>
</dbReference>
<dbReference type="PANTHER" id="PTHR42700:SF1">
    <property type="entry name" value="SULFATE ADENYLYLTRANSFERASE"/>
    <property type="match status" value="1"/>
</dbReference>
<dbReference type="CDD" id="cd02027">
    <property type="entry name" value="APSK"/>
    <property type="match status" value="1"/>
</dbReference>
<dbReference type="Proteomes" id="UP000249260">
    <property type="component" value="Unassembled WGS sequence"/>
</dbReference>
<feature type="binding site" evidence="6">
    <location>
        <begin position="14"/>
        <end position="21"/>
    </location>
    <ligand>
        <name>ATP</name>
        <dbReference type="ChEBI" id="CHEBI:30616"/>
    </ligand>
</feature>
<accession>A0A328U749</accession>
<name>A0A328U749_9BACL</name>
<protein>
    <recommendedName>
        <fullName evidence="2 6">Adenylyl-sulfate kinase</fullName>
        <ecNumber evidence="2 6">2.7.1.25</ecNumber>
    </recommendedName>
    <alternativeName>
        <fullName evidence="6">APS kinase</fullName>
    </alternativeName>
    <alternativeName>
        <fullName evidence="6">ATP adenosine-5'-phosphosulfate 3'-phosphotransferase</fullName>
    </alternativeName>
    <alternativeName>
        <fullName evidence="6">Adenosine-5'-phosphosulfate kinase</fullName>
    </alternativeName>
</protein>
<dbReference type="UniPathway" id="UPA00140">
    <property type="reaction ID" value="UER00205"/>
</dbReference>
<keyword evidence="3 6" id="KW-0808">Transferase</keyword>
<dbReference type="OrthoDB" id="9804504at2"/>
<dbReference type="NCBIfam" id="NF003013">
    <property type="entry name" value="PRK03846.1"/>
    <property type="match status" value="1"/>
</dbReference>
<dbReference type="NCBIfam" id="NF002059">
    <property type="entry name" value="PRK00889.1"/>
    <property type="match status" value="1"/>
</dbReference>
<evidence type="ECO:0000256" key="7">
    <source>
        <dbReference type="RuleBase" id="RU004347"/>
    </source>
</evidence>
<feature type="active site" description="Phosphoserine intermediate" evidence="6">
    <location>
        <position position="88"/>
    </location>
</feature>
<dbReference type="RefSeq" id="WP_112881473.1">
    <property type="nucleotide sequence ID" value="NZ_QLUW01000001.1"/>
</dbReference>
<dbReference type="SUPFAM" id="SSF52540">
    <property type="entry name" value="P-loop containing nucleoside triphosphate hydrolases"/>
    <property type="match status" value="1"/>
</dbReference>
<comment type="function">
    <text evidence="6 7">Catalyzes the synthesis of activated sulfate.</text>
</comment>
<evidence type="ECO:0000256" key="5">
    <source>
        <dbReference type="ARBA" id="ARBA00022840"/>
    </source>
</evidence>
<dbReference type="GO" id="GO:0004020">
    <property type="term" value="F:adenylylsulfate kinase activity"/>
    <property type="evidence" value="ECO:0007669"/>
    <property type="project" value="UniProtKB-UniRule"/>
</dbReference>
<dbReference type="GO" id="GO:0005524">
    <property type="term" value="F:ATP binding"/>
    <property type="evidence" value="ECO:0007669"/>
    <property type="project" value="UniProtKB-UniRule"/>
</dbReference>
<evidence type="ECO:0000313" key="10">
    <source>
        <dbReference type="Proteomes" id="UP000249260"/>
    </source>
</evidence>
<dbReference type="EMBL" id="QLUW01000001">
    <property type="protein sequence ID" value="RAP78350.1"/>
    <property type="molecule type" value="Genomic_DNA"/>
</dbReference>